<dbReference type="GeneID" id="78316339"/>
<dbReference type="STRING" id="261392.SAMN02745149_01037"/>
<keyword evidence="3" id="KW-1185">Reference proteome</keyword>
<dbReference type="SUPFAM" id="SSF47413">
    <property type="entry name" value="lambda repressor-like DNA-binding domains"/>
    <property type="match status" value="1"/>
</dbReference>
<dbReference type="Gene3D" id="1.10.260.40">
    <property type="entry name" value="lambda repressor-like DNA-binding domains"/>
    <property type="match status" value="1"/>
</dbReference>
<dbReference type="GO" id="GO:0003677">
    <property type="term" value="F:DNA binding"/>
    <property type="evidence" value="ECO:0007669"/>
    <property type="project" value="UniProtKB-KW"/>
</dbReference>
<evidence type="ECO:0000313" key="3">
    <source>
        <dbReference type="Proteomes" id="UP000190423"/>
    </source>
</evidence>
<evidence type="ECO:0000259" key="1">
    <source>
        <dbReference type="PROSITE" id="PS50943"/>
    </source>
</evidence>
<dbReference type="EMBL" id="FUWG01000007">
    <property type="protein sequence ID" value="SJZ38711.1"/>
    <property type="molecule type" value="Genomic_DNA"/>
</dbReference>
<dbReference type="OrthoDB" id="516884at2"/>
<reference evidence="2 3" key="1">
    <citation type="submission" date="2017-02" db="EMBL/GenBank/DDBJ databases">
        <authorList>
            <person name="Peterson S.W."/>
        </authorList>
    </citation>
    <scope>NUCLEOTIDE SEQUENCE [LARGE SCALE GENOMIC DNA]</scope>
    <source>
        <strain evidence="2 3">ATCC BAA-908</strain>
    </source>
</reference>
<dbReference type="CDD" id="cd00093">
    <property type="entry name" value="HTH_XRE"/>
    <property type="match status" value="1"/>
</dbReference>
<name>A0A1T4K8I0_TREPO</name>
<keyword evidence="2" id="KW-0238">DNA-binding</keyword>
<dbReference type="PROSITE" id="PS50943">
    <property type="entry name" value="HTH_CROC1"/>
    <property type="match status" value="1"/>
</dbReference>
<gene>
    <name evidence="2" type="ORF">SAMN02745149_01037</name>
</gene>
<accession>A0A1T4K8I0</accession>
<protein>
    <submittedName>
        <fullName evidence="2">Cro/C1-type HTH DNA-binding domain-containing protein</fullName>
    </submittedName>
</protein>
<feature type="domain" description="HTH cro/C1-type" evidence="1">
    <location>
        <begin position="30"/>
        <end position="85"/>
    </location>
</feature>
<sequence length="90" mass="10417">MTTFDRLMQDPNFKDEFEKGYNEFLISEFMIEKMEEENISVRELAKEAKVSPTTIQNLRSGNAESVKYKTLSTIMQKLGYALQPVKMATL</sequence>
<dbReference type="InterPro" id="IPR010982">
    <property type="entry name" value="Lambda_DNA-bd_dom_sf"/>
</dbReference>
<proteinExistence type="predicted"/>
<dbReference type="Pfam" id="PF13443">
    <property type="entry name" value="HTH_26"/>
    <property type="match status" value="1"/>
</dbReference>
<organism evidence="2 3">
    <name type="scientific">Treponema porcinum</name>
    <dbReference type="NCBI Taxonomy" id="261392"/>
    <lineage>
        <taxon>Bacteria</taxon>
        <taxon>Pseudomonadati</taxon>
        <taxon>Spirochaetota</taxon>
        <taxon>Spirochaetia</taxon>
        <taxon>Spirochaetales</taxon>
        <taxon>Treponemataceae</taxon>
        <taxon>Treponema</taxon>
    </lineage>
</organism>
<dbReference type="Proteomes" id="UP000190423">
    <property type="component" value="Unassembled WGS sequence"/>
</dbReference>
<dbReference type="AlphaFoldDB" id="A0A1T4K8I0"/>
<evidence type="ECO:0000313" key="2">
    <source>
        <dbReference type="EMBL" id="SJZ38711.1"/>
    </source>
</evidence>
<dbReference type="RefSeq" id="WP_078932961.1">
    <property type="nucleotide sequence ID" value="NZ_FUWG01000007.1"/>
</dbReference>
<dbReference type="InterPro" id="IPR001387">
    <property type="entry name" value="Cro/C1-type_HTH"/>
</dbReference>